<dbReference type="PANTHER" id="PTHR15492:SF1">
    <property type="entry name" value="CYCLIN-D1-BINDING PROTEIN 1"/>
    <property type="match status" value="1"/>
</dbReference>
<name>A0A9W8B472_9FUNG</name>
<dbReference type="Pfam" id="PF13324">
    <property type="entry name" value="GCIP_N"/>
    <property type="match status" value="1"/>
</dbReference>
<reference evidence="3" key="1">
    <citation type="submission" date="2022-07" db="EMBL/GenBank/DDBJ databases">
        <title>Phylogenomic reconstructions and comparative analyses of Kickxellomycotina fungi.</title>
        <authorList>
            <person name="Reynolds N.K."/>
            <person name="Stajich J.E."/>
            <person name="Barry K."/>
            <person name="Grigoriev I.V."/>
            <person name="Crous P."/>
            <person name="Smith M.E."/>
        </authorList>
    </citation>
    <scope>NUCLEOTIDE SEQUENCE</scope>
    <source>
        <strain evidence="3">RSA 567</strain>
    </source>
</reference>
<dbReference type="InterPro" id="IPR026907">
    <property type="entry name" value="GCIP-like"/>
</dbReference>
<dbReference type="OrthoDB" id="41588at2759"/>
<evidence type="ECO:0000313" key="3">
    <source>
        <dbReference type="EMBL" id="KAJ1982862.1"/>
    </source>
</evidence>
<evidence type="ECO:0000256" key="1">
    <source>
        <dbReference type="SAM" id="MobiDB-lite"/>
    </source>
</evidence>
<keyword evidence="4" id="KW-1185">Reference proteome</keyword>
<proteinExistence type="predicted"/>
<dbReference type="Proteomes" id="UP001151582">
    <property type="component" value="Unassembled WGS sequence"/>
</dbReference>
<comment type="caution">
    <text evidence="3">The sequence shown here is derived from an EMBL/GenBank/DDBJ whole genome shotgun (WGS) entry which is preliminary data.</text>
</comment>
<gene>
    <name evidence="3" type="ORF">H4R34_001559</name>
</gene>
<evidence type="ECO:0000313" key="4">
    <source>
        <dbReference type="Proteomes" id="UP001151582"/>
    </source>
</evidence>
<dbReference type="EMBL" id="JANBQB010000077">
    <property type="protein sequence ID" value="KAJ1982862.1"/>
    <property type="molecule type" value="Genomic_DNA"/>
</dbReference>
<dbReference type="Gene3D" id="1.20.1410.10">
    <property type="entry name" value="I/LWEQ domain"/>
    <property type="match status" value="1"/>
</dbReference>
<dbReference type="PANTHER" id="PTHR15492">
    <property type="entry name" value="CYCLIN D1-BINDING PROTEIN 1"/>
    <property type="match status" value="1"/>
</dbReference>
<evidence type="ECO:0000259" key="2">
    <source>
        <dbReference type="Pfam" id="PF13324"/>
    </source>
</evidence>
<feature type="compositionally biased region" description="Polar residues" evidence="1">
    <location>
        <begin position="330"/>
        <end position="341"/>
    </location>
</feature>
<feature type="domain" description="Cyclin-D1-binding protein 1-like N-terminal" evidence="2">
    <location>
        <begin position="58"/>
        <end position="201"/>
    </location>
</feature>
<dbReference type="AlphaFoldDB" id="A0A9W8B472"/>
<feature type="region of interest" description="Disordered" evidence="1">
    <location>
        <begin position="322"/>
        <end position="341"/>
    </location>
</feature>
<dbReference type="InterPro" id="IPR049317">
    <property type="entry name" value="GCIP-like_N"/>
</dbReference>
<protein>
    <recommendedName>
        <fullName evidence="2">Cyclin-D1-binding protein 1-like N-terminal domain-containing protein</fullName>
    </recommendedName>
</protein>
<sequence length="341" mass="36449">MTAESTQRLLATLTQLGKQCTTLASLVKAAQFRAYGETSTLDFDAAGTTLRSVTVDLALQMESDMTKLALCHNNFPAVPLSQDAADRLIKAHLPMLISFLKTFPHASGTTLVDTYHELGYALLRALGGLAAAVHAVLSTSRDANAASSTQQRVLGATQHGWNACRALKDGPRNNTEAVRQRWSCDVLPLLIDARNELREALASADTDSGHDSSSDLDFGVEGATSWSEEKRALAEQVATHLQVAVQVGAAIRTGCLTAKAAPPIAWLDTLVPQGRALSDQADETVALLWSDDSLNATHESFANLQRTTTTLVASALPHIPSTRGEHQTLVRAQTQSVQSTE</sequence>
<accession>A0A9W8B472</accession>
<organism evidence="3 4">
    <name type="scientific">Dimargaris verticillata</name>
    <dbReference type="NCBI Taxonomy" id="2761393"/>
    <lineage>
        <taxon>Eukaryota</taxon>
        <taxon>Fungi</taxon>
        <taxon>Fungi incertae sedis</taxon>
        <taxon>Zoopagomycota</taxon>
        <taxon>Kickxellomycotina</taxon>
        <taxon>Dimargaritomycetes</taxon>
        <taxon>Dimargaritales</taxon>
        <taxon>Dimargaritaceae</taxon>
        <taxon>Dimargaris</taxon>
    </lineage>
</organism>
<dbReference type="GO" id="GO:0005634">
    <property type="term" value="C:nucleus"/>
    <property type="evidence" value="ECO:0007669"/>
    <property type="project" value="TreeGrafter"/>
</dbReference>